<dbReference type="GO" id="GO:0003677">
    <property type="term" value="F:DNA binding"/>
    <property type="evidence" value="ECO:0007669"/>
    <property type="project" value="InterPro"/>
</dbReference>
<comment type="caution">
    <text evidence="2">The sequence shown here is derived from an EMBL/GenBank/DDBJ whole genome shotgun (WGS) entry which is preliminary data.</text>
</comment>
<dbReference type="EMBL" id="JXBC01000014">
    <property type="protein sequence ID" value="KIU04425.1"/>
    <property type="molecule type" value="Genomic_DNA"/>
</dbReference>
<dbReference type="AlphaFoldDB" id="A0A0D1K8I3"/>
<gene>
    <name evidence="2" type="ORF">SC09_contig8orf00063</name>
</gene>
<feature type="domain" description="HTH cro/C1-type" evidence="1">
    <location>
        <begin position="6"/>
        <end position="68"/>
    </location>
</feature>
<evidence type="ECO:0000313" key="3">
    <source>
        <dbReference type="Proteomes" id="UP000032247"/>
    </source>
</evidence>
<name>A0A0D1K8I3_BACIU</name>
<proteinExistence type="predicted"/>
<dbReference type="Gene3D" id="1.10.260.40">
    <property type="entry name" value="lambda repressor-like DNA-binding domains"/>
    <property type="match status" value="1"/>
</dbReference>
<dbReference type="SMART" id="SM00530">
    <property type="entry name" value="HTH_XRE"/>
    <property type="match status" value="1"/>
</dbReference>
<evidence type="ECO:0000313" key="2">
    <source>
        <dbReference type="EMBL" id="KIU04425.1"/>
    </source>
</evidence>
<reference evidence="2 3" key="1">
    <citation type="submission" date="2014-12" db="EMBL/GenBank/DDBJ databases">
        <title>Comparative genome analysis of Bacillus coagulans HM-08, Clostridium butyricum HM-68, Bacillus subtilis HM-66 and Bacillus licheniformis BL-09.</title>
        <authorList>
            <person name="Zhang H."/>
        </authorList>
    </citation>
    <scope>NUCLEOTIDE SEQUENCE [LARGE SCALE GENOMIC DNA]</scope>
    <source>
        <strain evidence="2 3">HM-66</strain>
    </source>
</reference>
<dbReference type="Pfam" id="PF13443">
    <property type="entry name" value="HTH_26"/>
    <property type="match status" value="1"/>
</dbReference>
<dbReference type="Proteomes" id="UP000032247">
    <property type="component" value="Unassembled WGS sequence"/>
</dbReference>
<dbReference type="InterPro" id="IPR001387">
    <property type="entry name" value="Cro/C1-type_HTH"/>
</dbReference>
<protein>
    <submittedName>
        <fullName evidence="2">Transcription regulator, Cro/CI family-related protein</fullName>
    </submittedName>
</protein>
<dbReference type="PATRIC" id="fig|1423.173.peg.4871"/>
<sequence length="78" mass="9365">MIRFKLDKVLKEKDKSMYWLSRKTEIRPNTISQWVNNEHLPEDKKVKSINVEALNKICKVLHCKLDDLIEYVEDYDAN</sequence>
<organism evidence="2 3">
    <name type="scientific">Bacillus subtilis</name>
    <dbReference type="NCBI Taxonomy" id="1423"/>
    <lineage>
        <taxon>Bacteria</taxon>
        <taxon>Bacillati</taxon>
        <taxon>Bacillota</taxon>
        <taxon>Bacilli</taxon>
        <taxon>Bacillales</taxon>
        <taxon>Bacillaceae</taxon>
        <taxon>Bacillus</taxon>
    </lineage>
</organism>
<dbReference type="InterPro" id="IPR010982">
    <property type="entry name" value="Lambda_DNA-bd_dom_sf"/>
</dbReference>
<accession>A0A0D1K8I3</accession>
<dbReference type="PROSITE" id="PS50943">
    <property type="entry name" value="HTH_CROC1"/>
    <property type="match status" value="1"/>
</dbReference>
<evidence type="ECO:0000259" key="1">
    <source>
        <dbReference type="PROSITE" id="PS50943"/>
    </source>
</evidence>
<dbReference type="RefSeq" id="WP_043859031.1">
    <property type="nucleotide sequence ID" value="NZ_CP103996.1"/>
</dbReference>
<dbReference type="SUPFAM" id="SSF47413">
    <property type="entry name" value="lambda repressor-like DNA-binding domains"/>
    <property type="match status" value="1"/>
</dbReference>